<dbReference type="PANTHER" id="PTHR15577:SF2">
    <property type="entry name" value="ZINC FINGER PROTEIN 318"/>
    <property type="match status" value="1"/>
</dbReference>
<dbReference type="OrthoDB" id="9909793at2759"/>
<feature type="region of interest" description="Disordered" evidence="1">
    <location>
        <begin position="1"/>
        <end position="426"/>
    </location>
</feature>
<feature type="domain" description="U1-type" evidence="2">
    <location>
        <begin position="1023"/>
        <end position="1057"/>
    </location>
</feature>
<feature type="compositionally biased region" description="Pro residues" evidence="1">
    <location>
        <begin position="1"/>
        <end position="16"/>
    </location>
</feature>
<feature type="compositionally biased region" description="Pro residues" evidence="1">
    <location>
        <begin position="777"/>
        <end position="789"/>
    </location>
</feature>
<name>A0A673XTF2_SALTR</name>
<keyword evidence="4" id="KW-1185">Reference proteome</keyword>
<feature type="compositionally biased region" description="Basic and acidic residues" evidence="1">
    <location>
        <begin position="962"/>
        <end position="980"/>
    </location>
</feature>
<feature type="region of interest" description="Disordered" evidence="1">
    <location>
        <begin position="919"/>
        <end position="1012"/>
    </location>
</feature>
<dbReference type="GeneTree" id="ENSGT00390000000614"/>
<feature type="compositionally biased region" description="Basic and acidic residues" evidence="1">
    <location>
        <begin position="1069"/>
        <end position="1080"/>
    </location>
</feature>
<evidence type="ECO:0000259" key="2">
    <source>
        <dbReference type="SMART" id="SM00451"/>
    </source>
</evidence>
<protein>
    <submittedName>
        <fullName evidence="3">Zinc finger protein 318</fullName>
    </submittedName>
</protein>
<dbReference type="SMART" id="SM00451">
    <property type="entry name" value="ZnF_U1"/>
    <property type="match status" value="2"/>
</dbReference>
<evidence type="ECO:0000256" key="1">
    <source>
        <dbReference type="SAM" id="MobiDB-lite"/>
    </source>
</evidence>
<evidence type="ECO:0000313" key="4">
    <source>
        <dbReference type="Proteomes" id="UP000472277"/>
    </source>
</evidence>
<dbReference type="CTD" id="24149"/>
<feature type="region of interest" description="Disordered" evidence="1">
    <location>
        <begin position="1149"/>
        <end position="1210"/>
    </location>
</feature>
<feature type="compositionally biased region" description="Basic residues" evidence="1">
    <location>
        <begin position="304"/>
        <end position="323"/>
    </location>
</feature>
<dbReference type="Ensembl" id="ENSSTUT00000026148.1">
    <property type="protein sequence ID" value="ENSSTUP00000024938.1"/>
    <property type="gene ID" value="ENSSTUG00000010904.1"/>
</dbReference>
<feature type="region of interest" description="Disordered" evidence="1">
    <location>
        <begin position="1049"/>
        <end position="1080"/>
    </location>
</feature>
<feature type="compositionally biased region" description="Basic and acidic residues" evidence="1">
    <location>
        <begin position="373"/>
        <end position="387"/>
    </location>
</feature>
<feature type="compositionally biased region" description="Polar residues" evidence="1">
    <location>
        <begin position="717"/>
        <end position="728"/>
    </location>
</feature>
<feature type="compositionally biased region" description="Basic and acidic residues" evidence="1">
    <location>
        <begin position="880"/>
        <end position="898"/>
    </location>
</feature>
<feature type="compositionally biased region" description="Polar residues" evidence="1">
    <location>
        <begin position="1877"/>
        <end position="1923"/>
    </location>
</feature>
<feature type="region of interest" description="Disordered" evidence="1">
    <location>
        <begin position="623"/>
        <end position="861"/>
    </location>
</feature>
<organism evidence="3 4">
    <name type="scientific">Salmo trutta</name>
    <name type="common">Brown trout</name>
    <dbReference type="NCBI Taxonomy" id="8032"/>
    <lineage>
        <taxon>Eukaryota</taxon>
        <taxon>Metazoa</taxon>
        <taxon>Chordata</taxon>
        <taxon>Craniata</taxon>
        <taxon>Vertebrata</taxon>
        <taxon>Euteleostomi</taxon>
        <taxon>Actinopterygii</taxon>
        <taxon>Neopterygii</taxon>
        <taxon>Teleostei</taxon>
        <taxon>Protacanthopterygii</taxon>
        <taxon>Salmoniformes</taxon>
        <taxon>Salmonidae</taxon>
        <taxon>Salmoninae</taxon>
        <taxon>Salmo</taxon>
    </lineage>
</organism>
<dbReference type="GO" id="GO:0045892">
    <property type="term" value="P:negative regulation of DNA-templated transcription"/>
    <property type="evidence" value="ECO:0007669"/>
    <property type="project" value="TreeGrafter"/>
</dbReference>
<feature type="compositionally biased region" description="Basic and acidic residues" evidence="1">
    <location>
        <begin position="919"/>
        <end position="932"/>
    </location>
</feature>
<feature type="compositionally biased region" description="Polar residues" evidence="1">
    <location>
        <begin position="1769"/>
        <end position="1793"/>
    </location>
</feature>
<feature type="compositionally biased region" description="Basic and acidic residues" evidence="1">
    <location>
        <begin position="1224"/>
        <end position="1301"/>
    </location>
</feature>
<dbReference type="GO" id="GO:0005654">
    <property type="term" value="C:nucleoplasm"/>
    <property type="evidence" value="ECO:0007669"/>
    <property type="project" value="TreeGrafter"/>
</dbReference>
<feature type="compositionally biased region" description="Basic and acidic residues" evidence="1">
    <location>
        <begin position="650"/>
        <end position="661"/>
    </location>
</feature>
<reference evidence="3" key="2">
    <citation type="submission" date="2025-09" db="UniProtKB">
        <authorList>
            <consortium name="Ensembl"/>
        </authorList>
    </citation>
    <scope>IDENTIFICATION</scope>
</reference>
<feature type="compositionally biased region" description="Basic and acidic residues" evidence="1">
    <location>
        <begin position="943"/>
        <end position="953"/>
    </location>
</feature>
<feature type="compositionally biased region" description="Low complexity" evidence="1">
    <location>
        <begin position="981"/>
        <end position="995"/>
    </location>
</feature>
<feature type="compositionally biased region" description="Basic and acidic residues" evidence="1">
    <location>
        <begin position="480"/>
        <end position="489"/>
    </location>
</feature>
<feature type="compositionally biased region" description="Low complexity" evidence="1">
    <location>
        <begin position="17"/>
        <end position="29"/>
    </location>
</feature>
<feature type="compositionally biased region" description="Polar residues" evidence="1">
    <location>
        <begin position="1939"/>
        <end position="1951"/>
    </location>
</feature>
<feature type="compositionally biased region" description="Basic and acidic residues" evidence="1">
    <location>
        <begin position="829"/>
        <end position="861"/>
    </location>
</feature>
<dbReference type="OMA" id="CIADANN"/>
<dbReference type="InterPro" id="IPR055309">
    <property type="entry name" value="Znf318-like"/>
</dbReference>
<dbReference type="InterPro" id="IPR003604">
    <property type="entry name" value="Matrin/U1-like-C_Znf_C2H2"/>
</dbReference>
<proteinExistence type="predicted"/>
<sequence length="1969" mass="220927">MYRGRPPPRGGYPPPYEGRGPPSRGLTPGRPYPRPPFREERGRPRPPFEGYHDGPPPDSYRRSPPRRRYTSAGSGSRRGPGGEYWGSGPPQRERSPSPRGGIPTDHSLVITVGNELTGPPGVGLPSRDYPPYLPKRSSYDGPDDRGPRRQSPSRGRSRPRSRSPGFGGRSKSRPRSRSPGFGGRSKSRPRSRSPGFGGRSKSRPRSRSPGIGGRSKSRPRSRSPAMGRRSKSCVRSRSPAMGGRSKSRARSRSPEMGGRSKSRVRSRSPEMKGRSKSRARSRSPEMGGRSKSRARSKSPEMGRRSKSRGRSKSRPPSRSRSRSGSHGQSYGRARSMSRAKTAGSRRSRSVSTSSTSSSRSSRGGDNNLKKTSGFKELELARRRKEMEDMLNIPTKSILKRRVDSETDSPSYVQNSDSPRVDPTGEAEAERLLSAMKGMDPIMLATMLGELRDDPHMAQGRLDHSGIAGILDLLGGAPAPQEEKRKRVPDIDDEEKFLYGDEDDVERGRAPAEAPRQHSLSELYGDIMSEPARYGTSPRLEGHPGIVDPRSSHQQQMDMRYRHQSRSSAIPDHNIKVEEPNDYPPGTGPLEGKEKQDVEEYEKIQDLLKTIGLDLGVTEISKMAARTQERLHGKRPPPKTPSRRPGKRRDRRDSSGSSDRSRGRSCSGSSSSSRSDSHSPSRSSSRDNSRNRKKSPPSDRHSIHGKTRGGREVRTEDSSWGQKASQAPETTPVPPTHPSLSMPAYAQAQAHGLVPPNYPPPGYGQYGNWPYMPQQWPMYPPPSMGMPPQSPIEDFPNTPPFDRPYLKVIQPELHQGGDRKASSNMAPQDNGKDRRVLEERNNESQKQKVLEEREKLRRDREVRMKKKDYLMKELERLRKQQGELLRKKRREKDGHKDPLLSEISRLQEEVMTQIAELRKEHEVAEKKRSELDKVALILGLQPNDKPRREGRGSADLEQPTHPPHPEKEKKKERAHIREKSPVAHASAKAASSSSRASPEKPKKKAPASTQRPETPADLFEYYDAGNHWCKSCNVTCGSMFDFFTHLHSKSHRKTQDPYNRPWASSSSNNEKNKIHSSAEKMTKPAKGSEFLVPVRGYYCQLCEEFCGDAICAEDHATSQTHNEKYKKRMYEYPLYEQRRNLDRQAGLTLEVSDKKHSELKRKHEEEESKKSKEKEEGKPKRSKKDKEKEEEKSKHKREDEVERVKYSKNEEEERYLYRKREEEERYKYGKEGGERPKYSKKEEDERYKHGNEEERFNNRREEEEWFKNHREEEERLKNRREDEDRPRFSRVEERPKFSWRDNEQEEEEDRSRYGKWKEPNPKCSKKEEERYRSEREEGKPKNEKEERQSRKEKGGCQREEKSGSRKQSEPEKPSDPPKVFCGPNPALRAKLRKKSEETAKVEPKTPSAFGKFSWKKNLENELAKEAERVAVEFLKEDEEEVEEDDDPDAFSKSLAAAKSIAIKLSGKTVISPTSAWVPFNSGKIRPNLPAPSTVLRKPSGLGPWVYAKPAPLNTFLSIRPPGDSGVTPLPVIQNQPKNDPVLAADIISKAFCGEEVDLKKSADGNGKPGPTSTPDEKKASTAESFSQASTSTPSAVMPEFKTPLPPLTMMTMKFDVSAPGVPESEQNVPVMVTPPPFMQRPPSEVMNKSEKPKSNLAAAKAQDLFDIFYSSITTASTTSITSTATKAVIESKGETNDSKNSEALATTASQMEQTQPELPAFDNSNPIETETQESETESEFDPQATKAVVESKAAPNYSKNSEALEATAPKTEQTQPEFPALDNSNTVETDTQESIKMESGFDPQATKAVVESKAAPNDSNDSEALEATAPQTEQTQPELPALDNRNDVETDTQESMETESGFDPQATKAVVESKAALNDSNNSEALEATAPQTEQTQPELPALDNSNTIETNTPESMETESGSDPQPKEETPEDAPVQLDNPSDSLGISTETLDLPTEVLGLDLFDFNLE</sequence>
<feature type="compositionally biased region" description="Low complexity" evidence="1">
    <location>
        <begin position="663"/>
        <end position="673"/>
    </location>
</feature>
<feature type="region of interest" description="Disordered" evidence="1">
    <location>
        <begin position="880"/>
        <end position="903"/>
    </location>
</feature>
<feature type="compositionally biased region" description="Low complexity" evidence="1">
    <location>
        <begin position="349"/>
        <end position="361"/>
    </location>
</feature>
<feature type="domain" description="U1-type" evidence="2">
    <location>
        <begin position="1093"/>
        <end position="1127"/>
    </location>
</feature>
<accession>A0A673XTF2</accession>
<feature type="compositionally biased region" description="Polar residues" evidence="1">
    <location>
        <begin position="1580"/>
        <end position="1593"/>
    </location>
</feature>
<feature type="compositionally biased region" description="Gly residues" evidence="1">
    <location>
        <begin position="76"/>
        <end position="85"/>
    </location>
</feature>
<feature type="compositionally biased region" description="Basic and acidic residues" evidence="1">
    <location>
        <begin position="1150"/>
        <end position="1210"/>
    </location>
</feature>
<dbReference type="Proteomes" id="UP000472277">
    <property type="component" value="Chromosome 5"/>
</dbReference>
<feature type="region of interest" description="Disordered" evidence="1">
    <location>
        <begin position="1558"/>
        <end position="1600"/>
    </location>
</feature>
<dbReference type="PANTHER" id="PTHR15577">
    <property type="entry name" value="ZINC FINGER CONTAINING PROTEIN"/>
    <property type="match status" value="1"/>
</dbReference>
<feature type="compositionally biased region" description="Basic and acidic residues" evidence="1">
    <location>
        <begin position="1393"/>
        <end position="1402"/>
    </location>
</feature>
<feature type="compositionally biased region" description="Basic residues" evidence="1">
    <location>
        <begin position="631"/>
        <end position="649"/>
    </location>
</feature>
<feature type="compositionally biased region" description="Acidic residues" evidence="1">
    <location>
        <begin position="1729"/>
        <end position="1739"/>
    </location>
</feature>
<reference evidence="3" key="1">
    <citation type="submission" date="2025-08" db="UniProtKB">
        <authorList>
            <consortium name="Ensembl"/>
        </authorList>
    </citation>
    <scope>IDENTIFICATION</scope>
</reference>
<gene>
    <name evidence="3" type="primary">znf318</name>
</gene>
<feature type="compositionally biased region" description="Acidic residues" evidence="1">
    <location>
        <begin position="490"/>
        <end position="504"/>
    </location>
</feature>
<feature type="compositionally biased region" description="Low complexity" evidence="1">
    <location>
        <begin position="765"/>
        <end position="776"/>
    </location>
</feature>
<feature type="region of interest" description="Disordered" evidence="1">
    <location>
        <begin position="1224"/>
        <end position="1409"/>
    </location>
</feature>
<feature type="region of interest" description="Disordered" evidence="1">
    <location>
        <begin position="472"/>
        <end position="599"/>
    </location>
</feature>
<feature type="compositionally biased region" description="Polar residues" evidence="1">
    <location>
        <begin position="407"/>
        <end position="417"/>
    </location>
</feature>
<feature type="region of interest" description="Disordered" evidence="1">
    <location>
        <begin position="1689"/>
        <end position="1952"/>
    </location>
</feature>
<feature type="compositionally biased region" description="Basic and acidic residues" evidence="1">
    <location>
        <begin position="674"/>
        <end position="701"/>
    </location>
</feature>
<feature type="compositionally biased region" description="Basic and acidic residues" evidence="1">
    <location>
        <begin position="1689"/>
        <end position="1699"/>
    </location>
</feature>
<dbReference type="InParanoid" id="A0A673XTF2"/>
<dbReference type="GO" id="GO:0003676">
    <property type="term" value="F:nucleic acid binding"/>
    <property type="evidence" value="ECO:0007669"/>
    <property type="project" value="InterPro"/>
</dbReference>
<feature type="compositionally biased region" description="Basic and acidic residues" evidence="1">
    <location>
        <begin position="590"/>
        <end position="599"/>
    </location>
</feature>
<feature type="compositionally biased region" description="Polar residues" evidence="1">
    <location>
        <begin position="1700"/>
        <end position="1726"/>
    </location>
</feature>
<evidence type="ECO:0000313" key="3">
    <source>
        <dbReference type="Ensembl" id="ENSSTUP00000024938.1"/>
    </source>
</evidence>
<dbReference type="GO" id="GO:0045893">
    <property type="term" value="P:positive regulation of DNA-templated transcription"/>
    <property type="evidence" value="ECO:0007669"/>
    <property type="project" value="TreeGrafter"/>
</dbReference>
<dbReference type="GO" id="GO:0008270">
    <property type="term" value="F:zinc ion binding"/>
    <property type="evidence" value="ECO:0007669"/>
    <property type="project" value="InterPro"/>
</dbReference>
<feature type="compositionally biased region" description="Basic and acidic residues" evidence="1">
    <location>
        <begin position="1308"/>
        <end position="1374"/>
    </location>
</feature>
<dbReference type="KEGG" id="stru:115193892"/>